<sequence length="515" mass="58390">MRAWCAPFDSRRGNRGISVVDPARTSKTERSIISTTFGMESTMEGTQQTLQDTWNGEDVLEPSFSIIRRPVEAGFCIDLYLQVFDKISSDKWQSLPEDRWHRLATIEPGWITMYPIYTNPHTQRYRSPKNGNVGCILYSHQPTRDLPDTPEDAVLYIDVSLPRKLFDPCEEGLGLVKQLTPLWRGLRFAPSLKTLVISDDGDTSITDDVVFVSEARVDECRRTCMRITRARKKSETSAQMHWVLSQVFPTLMPNVVFEGSRPVLASDTTPRRVSNQVAQAAVRARRHQLREVKVGAEMLAKEAPRELFELHAEIERVTLAVMIEKFESMLSQNLSEGHWQHFFEANLFILAMVFSRPVALLHTQFHAQGSTINGAGAHIGDLLFSQGRELAIVEIKKPSTPLMQSRPYRNQDVFGPNLQLSGAITQVLYQQGLMRSNWLSHLRDPTMRDLNPDTARCVVIAGTKPTEEGRRRSFEIFRNACKDVEVVTFDELLGKLRMLAQHLTPAAPADLPDIF</sequence>
<dbReference type="Pfam" id="PF14082">
    <property type="entry name" value="SduA_C"/>
    <property type="match status" value="1"/>
</dbReference>
<organism evidence="2 3">
    <name type="scientific">Pseudomonas amygdali pv. mori</name>
    <dbReference type="NCBI Taxonomy" id="34065"/>
    <lineage>
        <taxon>Bacteria</taxon>
        <taxon>Pseudomonadati</taxon>
        <taxon>Pseudomonadota</taxon>
        <taxon>Gammaproteobacteria</taxon>
        <taxon>Pseudomonadales</taxon>
        <taxon>Pseudomonadaceae</taxon>
        <taxon>Pseudomonas</taxon>
        <taxon>Pseudomonas amygdali</taxon>
    </lineage>
</organism>
<dbReference type="InterPro" id="IPR025359">
    <property type="entry name" value="SduA_C"/>
</dbReference>
<name>A0A0Q0A040_PSEA0</name>
<feature type="domain" description="Shedu protein SduA C-terminal" evidence="1">
    <location>
        <begin position="335"/>
        <end position="493"/>
    </location>
</feature>
<accession>A0A0Q0A040</accession>
<protein>
    <recommendedName>
        <fullName evidence="1">Shedu protein SduA C-terminal domain-containing protein</fullName>
    </recommendedName>
</protein>
<comment type="caution">
    <text evidence="2">The sequence shown here is derived from an EMBL/GenBank/DDBJ whole genome shotgun (WGS) entry which is preliminary data.</text>
</comment>
<evidence type="ECO:0000313" key="2">
    <source>
        <dbReference type="EMBL" id="KPX96819.1"/>
    </source>
</evidence>
<evidence type="ECO:0000313" key="3">
    <source>
        <dbReference type="Proteomes" id="UP000050420"/>
    </source>
</evidence>
<dbReference type="AlphaFoldDB" id="A0A0Q0A040"/>
<dbReference type="EMBL" id="LJQU01000206">
    <property type="protein sequence ID" value="KPX96819.1"/>
    <property type="molecule type" value="Genomic_DNA"/>
</dbReference>
<evidence type="ECO:0000259" key="1">
    <source>
        <dbReference type="Pfam" id="PF14082"/>
    </source>
</evidence>
<dbReference type="PATRIC" id="fig|34065.5.peg.5951"/>
<reference evidence="2 3" key="1">
    <citation type="submission" date="2015-09" db="EMBL/GenBank/DDBJ databases">
        <title>Genome announcement of multiple Pseudomonas syringae strains.</title>
        <authorList>
            <person name="Thakur S."/>
            <person name="Wang P.W."/>
            <person name="Gong Y."/>
            <person name="Weir B.S."/>
            <person name="Guttman D.S."/>
        </authorList>
    </citation>
    <scope>NUCLEOTIDE SEQUENCE [LARGE SCALE GENOMIC DNA]</scope>
    <source>
        <strain evidence="2 3">ICMP4331</strain>
    </source>
</reference>
<dbReference type="Proteomes" id="UP000050420">
    <property type="component" value="Unassembled WGS sequence"/>
</dbReference>
<gene>
    <name evidence="2" type="ORF">ALO63_101870</name>
</gene>
<proteinExistence type="predicted"/>